<dbReference type="InterPro" id="IPR004182">
    <property type="entry name" value="GRAM"/>
</dbReference>
<feature type="domain" description="GRAM" evidence="2">
    <location>
        <begin position="62"/>
        <end position="147"/>
    </location>
</feature>
<evidence type="ECO:0000256" key="1">
    <source>
        <dbReference type="SAM" id="MobiDB-lite"/>
    </source>
</evidence>
<name>A0A913HH67_STRER</name>
<dbReference type="InterPro" id="IPR044852">
    <property type="entry name" value="WBP2-like"/>
</dbReference>
<feature type="region of interest" description="Disordered" evidence="1">
    <location>
        <begin position="226"/>
        <end position="262"/>
    </location>
</feature>
<accession>A0A913HH67</accession>
<dbReference type="InterPro" id="IPR011993">
    <property type="entry name" value="PH-like_dom_sf"/>
</dbReference>
<dbReference type="CDD" id="cd13214">
    <property type="entry name" value="PH-GRAM_WBP2"/>
    <property type="match status" value="1"/>
</dbReference>
<evidence type="ECO:0000313" key="3">
    <source>
        <dbReference type="Proteomes" id="UP000035681"/>
    </source>
</evidence>
<dbReference type="SUPFAM" id="SSF50729">
    <property type="entry name" value="PH domain-like"/>
    <property type="match status" value="1"/>
</dbReference>
<reference evidence="4" key="1">
    <citation type="submission" date="2022-10" db="UniProtKB">
        <authorList>
            <consortium name="WormBaseParasite"/>
        </authorList>
    </citation>
    <scope>IDENTIFICATION</scope>
</reference>
<proteinExistence type="predicted"/>
<dbReference type="AlphaFoldDB" id="A0A913HH67"/>
<dbReference type="GO" id="GO:0031490">
    <property type="term" value="F:chromatin DNA binding"/>
    <property type="evidence" value="ECO:0007669"/>
    <property type="project" value="TreeGrafter"/>
</dbReference>
<dbReference type="WBParaSite" id="SSTP_0000246500.1">
    <property type="protein sequence ID" value="SSTP_0000246500.1"/>
    <property type="gene ID" value="SSTP_0000246500"/>
</dbReference>
<feature type="compositionally biased region" description="Pro residues" evidence="1">
    <location>
        <begin position="253"/>
        <end position="262"/>
    </location>
</feature>
<dbReference type="Gene3D" id="2.30.29.30">
    <property type="entry name" value="Pleckstrin-homology domain (PH domain)/Phosphotyrosine-binding domain (PTB)"/>
    <property type="match status" value="1"/>
</dbReference>
<sequence length="262" mass="28904">MLYHSSFQISFFQKDFKMSLNTAHTPDGKGVLIYNGELILLYCKGVVIQFPGEKDDLLKKSVSGSMYLTSHRIIFISEGNSNKVKSLSMPFHCLNEVKIELPLFGANYLKGFASPQPGGNLNSDTCWKVTFNKGGCTDFGRALLKAADMARAFRPYDAPPPYQQPQGNVFAPPPEYYMAPNGNMCGFQAPRDVFPDTPPAGSVYIFEQPPPYSGIGETTTISQFPSNSNTNLNYRGPIPSAPPSYENIREEAPPLPPKSKIE</sequence>
<evidence type="ECO:0000259" key="2">
    <source>
        <dbReference type="Pfam" id="PF02893"/>
    </source>
</evidence>
<dbReference type="GO" id="GO:0005634">
    <property type="term" value="C:nucleus"/>
    <property type="evidence" value="ECO:0007669"/>
    <property type="project" value="TreeGrafter"/>
</dbReference>
<dbReference type="Proteomes" id="UP000035681">
    <property type="component" value="Unplaced"/>
</dbReference>
<keyword evidence="3" id="KW-1185">Reference proteome</keyword>
<dbReference type="PANTHER" id="PTHR31606">
    <property type="entry name" value="WW DOMAIN BINDING PROTEIN 2, ISOFORM E"/>
    <property type="match status" value="1"/>
</dbReference>
<dbReference type="Pfam" id="PF02893">
    <property type="entry name" value="GRAM"/>
    <property type="match status" value="1"/>
</dbReference>
<evidence type="ECO:0000313" key="4">
    <source>
        <dbReference type="WBParaSite" id="SSTP_0000246500.1"/>
    </source>
</evidence>
<dbReference type="PANTHER" id="PTHR31606:SF1">
    <property type="entry name" value="WW DOMAIN BINDING PROTEIN 2, ISOFORM E"/>
    <property type="match status" value="1"/>
</dbReference>
<evidence type="ECO:0000313" key="5">
    <source>
        <dbReference type="WBParaSite" id="TCONS_00012693.p1"/>
    </source>
</evidence>
<dbReference type="WBParaSite" id="TCONS_00012693.p1">
    <property type="protein sequence ID" value="TCONS_00012693.p1"/>
    <property type="gene ID" value="XLOC_008346"/>
</dbReference>
<dbReference type="GO" id="GO:0003713">
    <property type="term" value="F:transcription coactivator activity"/>
    <property type="evidence" value="ECO:0007669"/>
    <property type="project" value="InterPro"/>
</dbReference>
<protein>
    <submittedName>
        <fullName evidence="4 5">GRAM domain-containing protein</fullName>
    </submittedName>
</protein>
<organism evidence="4">
    <name type="scientific">Strongyloides stercoralis</name>
    <name type="common">Threadworm</name>
    <dbReference type="NCBI Taxonomy" id="6248"/>
    <lineage>
        <taxon>Eukaryota</taxon>
        <taxon>Metazoa</taxon>
        <taxon>Ecdysozoa</taxon>
        <taxon>Nematoda</taxon>
        <taxon>Chromadorea</taxon>
        <taxon>Rhabditida</taxon>
        <taxon>Tylenchina</taxon>
        <taxon>Panagrolaimomorpha</taxon>
        <taxon>Strongyloidoidea</taxon>
        <taxon>Strongyloididae</taxon>
        <taxon>Strongyloides</taxon>
    </lineage>
</organism>